<dbReference type="InterPro" id="IPR016039">
    <property type="entry name" value="Thiolase-like"/>
</dbReference>
<keyword evidence="1" id="KW-0808">Transferase</keyword>
<dbReference type="Proteomes" id="UP000323732">
    <property type="component" value="Unassembled WGS sequence"/>
</dbReference>
<evidence type="ECO:0000256" key="2">
    <source>
        <dbReference type="ARBA" id="ARBA00023315"/>
    </source>
</evidence>
<dbReference type="AlphaFoldDB" id="A0A5D4SAF1"/>
<evidence type="ECO:0000313" key="4">
    <source>
        <dbReference type="EMBL" id="TYS60625.1"/>
    </source>
</evidence>
<organism evidence="4 5">
    <name type="scientific">Bacillus infantis</name>
    <dbReference type="NCBI Taxonomy" id="324767"/>
    <lineage>
        <taxon>Bacteria</taxon>
        <taxon>Bacillati</taxon>
        <taxon>Bacillota</taxon>
        <taxon>Bacilli</taxon>
        <taxon>Bacillales</taxon>
        <taxon>Bacillaceae</taxon>
        <taxon>Bacillus</taxon>
    </lineage>
</organism>
<dbReference type="EMBL" id="VTES01000006">
    <property type="protein sequence ID" value="TYS60625.1"/>
    <property type="molecule type" value="Genomic_DNA"/>
</dbReference>
<evidence type="ECO:0000256" key="1">
    <source>
        <dbReference type="ARBA" id="ARBA00022679"/>
    </source>
</evidence>
<sequence>MKNFGIYSTATYVPETRMTVTDLKNRGIYTDQEVKELLHKSIDSIAVEKKLSYEEMLHLIVERLMLKSNIPPQKVRYILFPYVYYSFSYDSDIYNDMTKKFGFDRATCFSIRDALCTNYVTALQVAKTLSANIEADEFIIIITIEKCHLDDQRYGGSNFITGDAATGTLLGFNSDNIILNVATRADFRTIQEEKQRKASEDISNIQYYMNFIKLIKQTLKKENISIEDITLFIPTNTTLQTWEYLAKLLKLPREKIFTEGINRFGHNNNCDLVLNYEWLSSKEYIEKGNYYAMLSFANGGVLGSAVFKKG</sequence>
<protein>
    <recommendedName>
        <fullName evidence="3">Beta-ketoacyl-[acyl-carrier-protein] synthase III C-terminal domain-containing protein</fullName>
    </recommendedName>
</protein>
<reference evidence="4 5" key="1">
    <citation type="submission" date="2019-08" db="EMBL/GenBank/DDBJ databases">
        <title>Bacillus genomes from the desert of Cuatro Cienegas, Coahuila.</title>
        <authorList>
            <person name="Olmedo-Alvarez G."/>
        </authorList>
    </citation>
    <scope>NUCLEOTIDE SEQUENCE [LARGE SCALE GENOMIC DNA]</scope>
    <source>
        <strain evidence="4 5">CH37_1T</strain>
    </source>
</reference>
<gene>
    <name evidence="4" type="ORF">FZD47_20675</name>
</gene>
<keyword evidence="2" id="KW-0012">Acyltransferase</keyword>
<dbReference type="Pfam" id="PF08541">
    <property type="entry name" value="ACP_syn_III_C"/>
    <property type="match status" value="1"/>
</dbReference>
<dbReference type="Gene3D" id="3.40.47.10">
    <property type="match status" value="2"/>
</dbReference>
<dbReference type="GO" id="GO:0016746">
    <property type="term" value="F:acyltransferase activity"/>
    <property type="evidence" value="ECO:0007669"/>
    <property type="project" value="UniProtKB-KW"/>
</dbReference>
<dbReference type="PANTHER" id="PTHR34069:SF2">
    <property type="entry name" value="BETA-KETOACYL-[ACYL-CARRIER-PROTEIN] SYNTHASE III"/>
    <property type="match status" value="1"/>
</dbReference>
<evidence type="ECO:0000259" key="3">
    <source>
        <dbReference type="Pfam" id="PF08541"/>
    </source>
</evidence>
<proteinExistence type="predicted"/>
<feature type="domain" description="Beta-ketoacyl-[acyl-carrier-protein] synthase III C-terminal" evidence="3">
    <location>
        <begin position="219"/>
        <end position="308"/>
    </location>
</feature>
<dbReference type="InterPro" id="IPR013747">
    <property type="entry name" value="ACP_syn_III_C"/>
</dbReference>
<dbReference type="SUPFAM" id="SSF53901">
    <property type="entry name" value="Thiolase-like"/>
    <property type="match status" value="2"/>
</dbReference>
<accession>A0A5D4SAF1</accession>
<evidence type="ECO:0000313" key="5">
    <source>
        <dbReference type="Proteomes" id="UP000323732"/>
    </source>
</evidence>
<dbReference type="GO" id="GO:0044550">
    <property type="term" value="P:secondary metabolite biosynthetic process"/>
    <property type="evidence" value="ECO:0007669"/>
    <property type="project" value="TreeGrafter"/>
</dbReference>
<name>A0A5D4SAF1_9BACI</name>
<comment type="caution">
    <text evidence="4">The sequence shown here is derived from an EMBL/GenBank/DDBJ whole genome shotgun (WGS) entry which is preliminary data.</text>
</comment>
<dbReference type="PANTHER" id="PTHR34069">
    <property type="entry name" value="3-OXOACYL-[ACYL-CARRIER-PROTEIN] SYNTHASE 3"/>
    <property type="match status" value="1"/>
</dbReference>